<accession>A0A918EEU8</accession>
<dbReference type="SUPFAM" id="SSF47413">
    <property type="entry name" value="lambda repressor-like DNA-binding domains"/>
    <property type="match status" value="1"/>
</dbReference>
<comment type="caution">
    <text evidence="2">The sequence shown here is derived from an EMBL/GenBank/DDBJ whole genome shotgun (WGS) entry which is preliminary data.</text>
</comment>
<sequence length="275" mass="30694">MAVANPLRVELGQRLRAYRERACLRTQQVETDPVLRWHVGKVSRVELGQRVPTIAETHRLAELYGVKGDELTALVDLASRARKRARMPHVPDWAQSFVLLEQAAHEIDYHDAELIPAVLQAPGYARDLLGQSTTEDLDQRVADRLTRGQVLTGQGAPRVRVVLGEAALHRLPADHRAAAEQLEHLLEAGTWPTVEVRVLPFSLGLHPMVGVGFTVLRVRDPEVHRVYIDGATTATYLHEPAEIAVYQTRFERLWTMACAPDESATIVSGRIRQLG</sequence>
<evidence type="ECO:0000259" key="1">
    <source>
        <dbReference type="PROSITE" id="PS50943"/>
    </source>
</evidence>
<name>A0A918EEU8_9PSEU</name>
<dbReference type="CDD" id="cd00093">
    <property type="entry name" value="HTH_XRE"/>
    <property type="match status" value="1"/>
</dbReference>
<reference evidence="2" key="2">
    <citation type="submission" date="2020-09" db="EMBL/GenBank/DDBJ databases">
        <authorList>
            <person name="Sun Q."/>
            <person name="Ohkuma M."/>
        </authorList>
    </citation>
    <scope>NUCLEOTIDE SEQUENCE</scope>
    <source>
        <strain evidence="2">JCM 3313</strain>
    </source>
</reference>
<gene>
    <name evidence="2" type="ORF">GCM10010185_35340</name>
</gene>
<evidence type="ECO:0000313" key="3">
    <source>
        <dbReference type="Proteomes" id="UP000639606"/>
    </source>
</evidence>
<dbReference type="PROSITE" id="PS50943">
    <property type="entry name" value="HTH_CROC1"/>
    <property type="match status" value="1"/>
</dbReference>
<keyword evidence="3" id="KW-1185">Reference proteome</keyword>
<dbReference type="GO" id="GO:0003677">
    <property type="term" value="F:DNA binding"/>
    <property type="evidence" value="ECO:0007669"/>
    <property type="project" value="InterPro"/>
</dbReference>
<dbReference type="InterPro" id="IPR043917">
    <property type="entry name" value="DUF5753"/>
</dbReference>
<dbReference type="Proteomes" id="UP000639606">
    <property type="component" value="Unassembled WGS sequence"/>
</dbReference>
<dbReference type="InterPro" id="IPR001387">
    <property type="entry name" value="Cro/C1-type_HTH"/>
</dbReference>
<dbReference type="EMBL" id="BMRG01000006">
    <property type="protein sequence ID" value="GGP59878.1"/>
    <property type="molecule type" value="Genomic_DNA"/>
</dbReference>
<evidence type="ECO:0000313" key="2">
    <source>
        <dbReference type="EMBL" id="GGP59878.1"/>
    </source>
</evidence>
<dbReference type="Pfam" id="PF19054">
    <property type="entry name" value="DUF5753"/>
    <property type="match status" value="1"/>
</dbReference>
<dbReference type="InterPro" id="IPR010982">
    <property type="entry name" value="Lambda_DNA-bd_dom_sf"/>
</dbReference>
<proteinExistence type="predicted"/>
<organism evidence="2 3">
    <name type="scientific">Saccharothrix coeruleofusca</name>
    <dbReference type="NCBI Taxonomy" id="33919"/>
    <lineage>
        <taxon>Bacteria</taxon>
        <taxon>Bacillati</taxon>
        <taxon>Actinomycetota</taxon>
        <taxon>Actinomycetes</taxon>
        <taxon>Pseudonocardiales</taxon>
        <taxon>Pseudonocardiaceae</taxon>
        <taxon>Saccharothrix</taxon>
    </lineage>
</organism>
<protein>
    <submittedName>
        <fullName evidence="2">Transcriptional regulator</fullName>
    </submittedName>
</protein>
<dbReference type="Pfam" id="PF13560">
    <property type="entry name" value="HTH_31"/>
    <property type="match status" value="1"/>
</dbReference>
<dbReference type="Gene3D" id="1.10.260.40">
    <property type="entry name" value="lambda repressor-like DNA-binding domains"/>
    <property type="match status" value="1"/>
</dbReference>
<reference evidence="2" key="1">
    <citation type="journal article" date="2014" name="Int. J. Syst. Evol. Microbiol.">
        <title>Complete genome sequence of Corynebacterium casei LMG S-19264T (=DSM 44701T), isolated from a smear-ripened cheese.</title>
        <authorList>
            <consortium name="US DOE Joint Genome Institute (JGI-PGF)"/>
            <person name="Walter F."/>
            <person name="Albersmeier A."/>
            <person name="Kalinowski J."/>
            <person name="Ruckert C."/>
        </authorList>
    </citation>
    <scope>NUCLEOTIDE SEQUENCE</scope>
    <source>
        <strain evidence="2">JCM 3313</strain>
    </source>
</reference>
<feature type="domain" description="HTH cro/C1-type" evidence="1">
    <location>
        <begin position="42"/>
        <end position="71"/>
    </location>
</feature>
<dbReference type="RefSeq" id="WP_189224371.1">
    <property type="nucleotide sequence ID" value="NZ_BMRG01000006.1"/>
</dbReference>
<dbReference type="AlphaFoldDB" id="A0A918EEU8"/>